<evidence type="ECO:0000313" key="1">
    <source>
        <dbReference type="EMBL" id="HAC6573691.1"/>
    </source>
</evidence>
<organism evidence="1">
    <name type="scientific">Salmonella enterica</name>
    <name type="common">Salmonella choleraesuis</name>
    <dbReference type="NCBI Taxonomy" id="28901"/>
    <lineage>
        <taxon>Bacteria</taxon>
        <taxon>Pseudomonadati</taxon>
        <taxon>Pseudomonadota</taxon>
        <taxon>Gammaproteobacteria</taxon>
        <taxon>Enterobacterales</taxon>
        <taxon>Enterobacteriaceae</taxon>
        <taxon>Salmonella</taxon>
    </lineage>
</organism>
<reference evidence="1" key="2">
    <citation type="submission" date="2018-07" db="EMBL/GenBank/DDBJ databases">
        <authorList>
            <consortium name="NCBI Pathogen Detection Project"/>
        </authorList>
    </citation>
    <scope>NUCLEOTIDE SEQUENCE</scope>
    <source>
        <strain evidence="1">232-84</strain>
    </source>
</reference>
<accession>A0A702EEC5</accession>
<name>A0A702EEC5_SALER</name>
<proteinExistence type="predicted"/>
<reference evidence="1" key="1">
    <citation type="journal article" date="2018" name="Genome Biol.">
        <title>SKESA: strategic k-mer extension for scrupulous assemblies.</title>
        <authorList>
            <person name="Souvorov A."/>
            <person name="Agarwala R."/>
            <person name="Lipman D.J."/>
        </authorList>
    </citation>
    <scope>NUCLEOTIDE SEQUENCE</scope>
    <source>
        <strain evidence="1">232-84</strain>
    </source>
</reference>
<dbReference type="EMBL" id="DAAMGM010000003">
    <property type="protein sequence ID" value="HAC6573691.1"/>
    <property type="molecule type" value="Genomic_DNA"/>
</dbReference>
<dbReference type="AlphaFoldDB" id="A0A702EEC5"/>
<gene>
    <name evidence="1" type="ORF">G0B27_05400</name>
</gene>
<sequence>MFTNRNRHGLLPEIDFKLTIIISLSGIENLSNNAHFIFFPLLTKSGKTQAELFCYPSALYRSCDVTFLQGCHLHIVIDNNRCSLPAGE</sequence>
<protein>
    <submittedName>
        <fullName evidence="1">Uncharacterized protein</fullName>
    </submittedName>
</protein>
<comment type="caution">
    <text evidence="1">The sequence shown here is derived from an EMBL/GenBank/DDBJ whole genome shotgun (WGS) entry which is preliminary data.</text>
</comment>